<dbReference type="EMBL" id="FQVH01000007">
    <property type="protein sequence ID" value="SHE89514.1"/>
    <property type="molecule type" value="Genomic_DNA"/>
</dbReference>
<comment type="subcellular location">
    <subcellularLocation>
        <location evidence="1">Cell envelope</location>
    </subcellularLocation>
</comment>
<comment type="similarity">
    <text evidence="2 4">Belongs to the bacterial solute-binding protein 3 family.</text>
</comment>
<dbReference type="InterPro" id="IPR018313">
    <property type="entry name" value="SBP_3_CS"/>
</dbReference>
<dbReference type="Gene3D" id="3.40.190.10">
    <property type="entry name" value="Periplasmic binding protein-like II"/>
    <property type="match status" value="2"/>
</dbReference>
<feature type="domain" description="Solute-binding protein family 3/N-terminal" evidence="5">
    <location>
        <begin position="53"/>
        <end position="272"/>
    </location>
</feature>
<dbReference type="SMART" id="SM00079">
    <property type="entry name" value="PBPe"/>
    <property type="match status" value="1"/>
</dbReference>
<accession>A0A1M4X7Q0</accession>
<proteinExistence type="inferred from homology"/>
<evidence type="ECO:0000259" key="5">
    <source>
        <dbReference type="SMART" id="SM00062"/>
    </source>
</evidence>
<gene>
    <name evidence="7" type="ORF">SAMN02746089_00974</name>
</gene>
<dbReference type="Proteomes" id="UP000184088">
    <property type="component" value="Unassembled WGS sequence"/>
</dbReference>
<keyword evidence="3" id="KW-0732">Signal</keyword>
<name>A0A1M4X7Q0_9THEO</name>
<dbReference type="PROSITE" id="PS51257">
    <property type="entry name" value="PROKAR_LIPOPROTEIN"/>
    <property type="match status" value="1"/>
</dbReference>
<dbReference type="SMART" id="SM00062">
    <property type="entry name" value="PBPb"/>
    <property type="match status" value="1"/>
</dbReference>
<dbReference type="PANTHER" id="PTHR35936">
    <property type="entry name" value="MEMBRANE-BOUND LYTIC MUREIN TRANSGLYCOSYLASE F"/>
    <property type="match status" value="1"/>
</dbReference>
<keyword evidence="8" id="KW-1185">Reference proteome</keyword>
<sequence>MNKRILRKIGLIITVFLLISAVLVGCTSNSSSSASKSSGVSDNSLQRVKQAGKLTIGIDDAFPPMEFRDDKNQLVGYDIDLAREAGKRLGVKVEWIPTDWNGVILALKSGKFDIIWSGMSITKERAKEVDFSPAYINESQVVVVKAENNTIKTQDDLKGKVVGTQLGSTGEEAAKKLKGLKDLKKYSKYTEAFLDLDAGRLDAIVVDELVGRYYMTKRPNQFKVVLSLNKEPFGIAYRKQDKELQKALNKVMAEMKKDGTMARISKKWFGEDISTWE</sequence>
<evidence type="ECO:0000256" key="2">
    <source>
        <dbReference type="ARBA" id="ARBA00010333"/>
    </source>
</evidence>
<dbReference type="PROSITE" id="PS01039">
    <property type="entry name" value="SBP_BACTERIAL_3"/>
    <property type="match status" value="1"/>
</dbReference>
<dbReference type="GO" id="GO:0016020">
    <property type="term" value="C:membrane"/>
    <property type="evidence" value="ECO:0007669"/>
    <property type="project" value="InterPro"/>
</dbReference>
<dbReference type="InterPro" id="IPR001320">
    <property type="entry name" value="Iontro_rcpt_C"/>
</dbReference>
<evidence type="ECO:0000256" key="1">
    <source>
        <dbReference type="ARBA" id="ARBA00004196"/>
    </source>
</evidence>
<protein>
    <submittedName>
        <fullName evidence="7">Amino acid ABC transporter substrate-binding protein, PAAT family</fullName>
    </submittedName>
</protein>
<dbReference type="Pfam" id="PF00497">
    <property type="entry name" value="SBP_bac_3"/>
    <property type="match status" value="1"/>
</dbReference>
<dbReference type="STRING" id="1121256.SAMN02746089_00974"/>
<dbReference type="GO" id="GO:0015276">
    <property type="term" value="F:ligand-gated monoatomic ion channel activity"/>
    <property type="evidence" value="ECO:0007669"/>
    <property type="project" value="InterPro"/>
</dbReference>
<evidence type="ECO:0000313" key="8">
    <source>
        <dbReference type="Proteomes" id="UP000184088"/>
    </source>
</evidence>
<dbReference type="CDD" id="cd00996">
    <property type="entry name" value="PBP2_AatB_like"/>
    <property type="match status" value="1"/>
</dbReference>
<dbReference type="AlphaFoldDB" id="A0A1M4X7Q0"/>
<organism evidence="7 8">
    <name type="scientific">Caldanaerobius fijiensis DSM 17918</name>
    <dbReference type="NCBI Taxonomy" id="1121256"/>
    <lineage>
        <taxon>Bacteria</taxon>
        <taxon>Bacillati</taxon>
        <taxon>Bacillota</taxon>
        <taxon>Clostridia</taxon>
        <taxon>Thermoanaerobacterales</taxon>
        <taxon>Thermoanaerobacteraceae</taxon>
        <taxon>Caldanaerobius</taxon>
    </lineage>
</organism>
<evidence type="ECO:0000256" key="3">
    <source>
        <dbReference type="ARBA" id="ARBA00022729"/>
    </source>
</evidence>
<dbReference type="OrthoDB" id="9774451at2"/>
<dbReference type="SUPFAM" id="SSF53850">
    <property type="entry name" value="Periplasmic binding protein-like II"/>
    <property type="match status" value="1"/>
</dbReference>
<dbReference type="RefSeq" id="WP_073342214.1">
    <property type="nucleotide sequence ID" value="NZ_FQVH01000007.1"/>
</dbReference>
<feature type="domain" description="Ionotropic glutamate receptor C-terminal" evidence="6">
    <location>
        <begin position="53"/>
        <end position="271"/>
    </location>
</feature>
<dbReference type="PANTHER" id="PTHR35936:SF34">
    <property type="entry name" value="ABC TRANSPORTER EXTRACELLULAR-BINDING PROTEIN YCKB-RELATED"/>
    <property type="match status" value="1"/>
</dbReference>
<evidence type="ECO:0000256" key="4">
    <source>
        <dbReference type="RuleBase" id="RU003744"/>
    </source>
</evidence>
<dbReference type="InterPro" id="IPR001638">
    <property type="entry name" value="Solute-binding_3/MltF_N"/>
</dbReference>
<evidence type="ECO:0000313" key="7">
    <source>
        <dbReference type="EMBL" id="SHE89514.1"/>
    </source>
</evidence>
<evidence type="ECO:0000259" key="6">
    <source>
        <dbReference type="SMART" id="SM00079"/>
    </source>
</evidence>
<reference evidence="7 8" key="1">
    <citation type="submission" date="2016-11" db="EMBL/GenBank/DDBJ databases">
        <authorList>
            <person name="Jaros S."/>
            <person name="Januszkiewicz K."/>
            <person name="Wedrychowicz H."/>
        </authorList>
    </citation>
    <scope>NUCLEOTIDE SEQUENCE [LARGE SCALE GENOMIC DNA]</scope>
    <source>
        <strain evidence="7 8">DSM 17918</strain>
    </source>
</reference>
<dbReference type="GO" id="GO:0030313">
    <property type="term" value="C:cell envelope"/>
    <property type="evidence" value="ECO:0007669"/>
    <property type="project" value="UniProtKB-SubCell"/>
</dbReference>